<dbReference type="InterPro" id="IPR016977">
    <property type="entry name" value="ComGF"/>
</dbReference>
<sequence length="105" mass="12405">MHHNIAAAMRCFLFTSFFQYFQAEMNEASDFHVHDNIVGIHLKNGATANFEEYHHQIRRQVAGKGHEVYLRDIKHAKFKEMPEGIQTKIETQDGKVYEKIIFFYN</sequence>
<keyword evidence="2" id="KW-1185">Reference proteome</keyword>
<evidence type="ECO:0000313" key="2">
    <source>
        <dbReference type="Proteomes" id="UP001281447"/>
    </source>
</evidence>
<dbReference type="Proteomes" id="UP001281447">
    <property type="component" value="Unassembled WGS sequence"/>
</dbReference>
<dbReference type="EMBL" id="JAWDIP010000004">
    <property type="protein sequence ID" value="MDY0396679.1"/>
    <property type="molecule type" value="Genomic_DNA"/>
</dbReference>
<dbReference type="Pfam" id="PF15980">
    <property type="entry name" value="ComGF"/>
    <property type="match status" value="1"/>
</dbReference>
<protein>
    <submittedName>
        <fullName evidence="1">ComGF family competence protein</fullName>
    </submittedName>
</protein>
<accession>A0ABU5CBS3</accession>
<evidence type="ECO:0000313" key="1">
    <source>
        <dbReference type="EMBL" id="MDY0396679.1"/>
    </source>
</evidence>
<name>A0ABU5CBS3_9BACI</name>
<gene>
    <name evidence="1" type="ORF">RWE15_23210</name>
</gene>
<reference evidence="1 2" key="1">
    <citation type="submission" date="2023-10" db="EMBL/GenBank/DDBJ databases">
        <title>Virgibacillus halophilus 5B73C genome.</title>
        <authorList>
            <person name="Miliotis G."/>
            <person name="Sengupta P."/>
            <person name="Hameed A."/>
            <person name="Chuvochina M."/>
            <person name="Mcdonagh F."/>
            <person name="Simpson A.C."/>
            <person name="Singh N.K."/>
            <person name="Rekha P.D."/>
            <person name="Raman K."/>
            <person name="Hugenholtz P."/>
            <person name="Venkateswaran K."/>
        </authorList>
    </citation>
    <scope>NUCLEOTIDE SEQUENCE [LARGE SCALE GENOMIC DNA]</scope>
    <source>
        <strain evidence="1 2">5B73C</strain>
    </source>
</reference>
<comment type="caution">
    <text evidence="1">The sequence shown here is derived from an EMBL/GenBank/DDBJ whole genome shotgun (WGS) entry which is preliminary data.</text>
</comment>
<proteinExistence type="predicted"/>
<organism evidence="1 2">
    <name type="scientific">Tigheibacillus halophilus</name>
    <dbReference type="NCBI Taxonomy" id="361280"/>
    <lineage>
        <taxon>Bacteria</taxon>
        <taxon>Bacillati</taxon>
        <taxon>Bacillota</taxon>
        <taxon>Bacilli</taxon>
        <taxon>Bacillales</taxon>
        <taxon>Bacillaceae</taxon>
        <taxon>Tigheibacillus</taxon>
    </lineage>
</organism>